<keyword evidence="2" id="KW-1185">Reference proteome</keyword>
<sequence>MGLLQVYEERFKRRHDEPLEQVLKANYRERLKKGSIFVGNKEKGEESTLMLTLNNEEKKNDKCLWYIDNETIAHIVVTRTYLLRLKRM</sequence>
<name>A0A371G6G0_MUCPR</name>
<proteinExistence type="predicted"/>
<protein>
    <submittedName>
        <fullName evidence="1">Uncharacterized protein</fullName>
    </submittedName>
</protein>
<evidence type="ECO:0000313" key="2">
    <source>
        <dbReference type="Proteomes" id="UP000257109"/>
    </source>
</evidence>
<dbReference type="EMBL" id="QJKJ01006605">
    <property type="protein sequence ID" value="RDX86114.1"/>
    <property type="molecule type" value="Genomic_DNA"/>
</dbReference>
<accession>A0A371G6G0</accession>
<evidence type="ECO:0000313" key="1">
    <source>
        <dbReference type="EMBL" id="RDX86114.1"/>
    </source>
</evidence>
<feature type="non-terminal residue" evidence="1">
    <location>
        <position position="1"/>
    </location>
</feature>
<organism evidence="1 2">
    <name type="scientific">Mucuna pruriens</name>
    <name type="common">Velvet bean</name>
    <name type="synonym">Dolichos pruriens</name>
    <dbReference type="NCBI Taxonomy" id="157652"/>
    <lineage>
        <taxon>Eukaryota</taxon>
        <taxon>Viridiplantae</taxon>
        <taxon>Streptophyta</taxon>
        <taxon>Embryophyta</taxon>
        <taxon>Tracheophyta</taxon>
        <taxon>Spermatophyta</taxon>
        <taxon>Magnoliopsida</taxon>
        <taxon>eudicotyledons</taxon>
        <taxon>Gunneridae</taxon>
        <taxon>Pentapetalae</taxon>
        <taxon>rosids</taxon>
        <taxon>fabids</taxon>
        <taxon>Fabales</taxon>
        <taxon>Fabaceae</taxon>
        <taxon>Papilionoideae</taxon>
        <taxon>50 kb inversion clade</taxon>
        <taxon>NPAAA clade</taxon>
        <taxon>indigoferoid/millettioid clade</taxon>
        <taxon>Phaseoleae</taxon>
        <taxon>Mucuna</taxon>
    </lineage>
</organism>
<reference evidence="1" key="1">
    <citation type="submission" date="2018-05" db="EMBL/GenBank/DDBJ databases">
        <title>Draft genome of Mucuna pruriens seed.</title>
        <authorList>
            <person name="Nnadi N.E."/>
            <person name="Vos R."/>
            <person name="Hasami M.H."/>
            <person name="Devisetty U.K."/>
            <person name="Aguiy J.C."/>
        </authorList>
    </citation>
    <scope>NUCLEOTIDE SEQUENCE [LARGE SCALE GENOMIC DNA]</scope>
    <source>
        <strain evidence="1">JCA_2017</strain>
    </source>
</reference>
<dbReference type="Proteomes" id="UP000257109">
    <property type="component" value="Unassembled WGS sequence"/>
</dbReference>
<gene>
    <name evidence="1" type="ORF">CR513_32597</name>
</gene>
<dbReference type="AlphaFoldDB" id="A0A371G6G0"/>
<comment type="caution">
    <text evidence="1">The sequence shown here is derived from an EMBL/GenBank/DDBJ whole genome shotgun (WGS) entry which is preliminary data.</text>
</comment>